<evidence type="ECO:0000259" key="2">
    <source>
        <dbReference type="PROSITE" id="PS50883"/>
    </source>
</evidence>
<organism evidence="4 5">
    <name type="scientific">Pantoea anthophila</name>
    <dbReference type="NCBI Taxonomy" id="470931"/>
    <lineage>
        <taxon>Bacteria</taxon>
        <taxon>Pseudomonadati</taxon>
        <taxon>Pseudomonadota</taxon>
        <taxon>Gammaproteobacteria</taxon>
        <taxon>Enterobacterales</taxon>
        <taxon>Erwiniaceae</taxon>
        <taxon>Pantoea</taxon>
    </lineage>
</organism>
<dbReference type="Proteomes" id="UP000316142">
    <property type="component" value="Unassembled WGS sequence"/>
</dbReference>
<dbReference type="InterPro" id="IPR001633">
    <property type="entry name" value="EAL_dom"/>
</dbReference>
<dbReference type="InterPro" id="IPR050706">
    <property type="entry name" value="Cyclic-di-GMP_PDE-like"/>
</dbReference>
<evidence type="ECO:0000313" key="5">
    <source>
        <dbReference type="Proteomes" id="UP000316142"/>
    </source>
</evidence>
<feature type="domain" description="GGDEF" evidence="3">
    <location>
        <begin position="114"/>
        <end position="242"/>
    </location>
</feature>
<dbReference type="PROSITE" id="PS50887">
    <property type="entry name" value="GGDEF"/>
    <property type="match status" value="1"/>
</dbReference>
<keyword evidence="5" id="KW-1185">Reference proteome</keyword>
<dbReference type="InterPro" id="IPR043128">
    <property type="entry name" value="Rev_trsase/Diguanyl_cyclase"/>
</dbReference>
<evidence type="ECO:0000313" key="4">
    <source>
        <dbReference type="EMBL" id="TPV23660.1"/>
    </source>
</evidence>
<dbReference type="SMART" id="SM00052">
    <property type="entry name" value="EAL"/>
    <property type="match status" value="1"/>
</dbReference>
<feature type="transmembrane region" description="Helical" evidence="1">
    <location>
        <begin position="51"/>
        <end position="74"/>
    </location>
</feature>
<dbReference type="Gene3D" id="3.30.70.270">
    <property type="match status" value="1"/>
</dbReference>
<dbReference type="NCBIfam" id="TIGR00254">
    <property type="entry name" value="GGDEF"/>
    <property type="match status" value="1"/>
</dbReference>
<dbReference type="EMBL" id="VHIZ01000051">
    <property type="protein sequence ID" value="TPV23660.1"/>
    <property type="molecule type" value="Genomic_DNA"/>
</dbReference>
<dbReference type="PANTHER" id="PTHR33121:SF70">
    <property type="entry name" value="SIGNALING PROTEIN YKOW"/>
    <property type="match status" value="1"/>
</dbReference>
<dbReference type="RefSeq" id="WP_140924716.1">
    <property type="nucleotide sequence ID" value="NZ_VHIZ01000051.1"/>
</dbReference>
<dbReference type="InterPro" id="IPR035919">
    <property type="entry name" value="EAL_sf"/>
</dbReference>
<dbReference type="SUPFAM" id="SSF55073">
    <property type="entry name" value="Nucleotide cyclase"/>
    <property type="match status" value="1"/>
</dbReference>
<dbReference type="Pfam" id="PF00563">
    <property type="entry name" value="EAL"/>
    <property type="match status" value="1"/>
</dbReference>
<dbReference type="PANTHER" id="PTHR33121">
    <property type="entry name" value="CYCLIC DI-GMP PHOSPHODIESTERASE PDEF"/>
    <property type="match status" value="1"/>
</dbReference>
<accession>A0ABY2Z5K2</accession>
<dbReference type="Gene3D" id="3.20.20.450">
    <property type="entry name" value="EAL domain"/>
    <property type="match status" value="1"/>
</dbReference>
<dbReference type="CDD" id="cd01949">
    <property type="entry name" value="GGDEF"/>
    <property type="match status" value="1"/>
</dbReference>
<proteinExistence type="predicted"/>
<comment type="caution">
    <text evidence="4">The sequence shown here is derived from an EMBL/GenBank/DDBJ whole genome shotgun (WGS) entry which is preliminary data.</text>
</comment>
<evidence type="ECO:0000256" key="1">
    <source>
        <dbReference type="SAM" id="Phobius"/>
    </source>
</evidence>
<dbReference type="InterPro" id="IPR000160">
    <property type="entry name" value="GGDEF_dom"/>
</dbReference>
<dbReference type="InterPro" id="IPR029787">
    <property type="entry name" value="Nucleotide_cyclase"/>
</dbReference>
<name>A0ABY2Z5K2_9GAMM</name>
<dbReference type="SUPFAM" id="SSF141868">
    <property type="entry name" value="EAL domain-like"/>
    <property type="match status" value="1"/>
</dbReference>
<evidence type="ECO:0000259" key="3">
    <source>
        <dbReference type="PROSITE" id="PS50887"/>
    </source>
</evidence>
<sequence length="512" mass="55297">MRRKLFRLAMINIVTIVLLSSVWEFWLEERASRALGLSYDAGFETGERLRFILTSTAFAGLATIIPGLLIAGLIRRSLVAEKSALRLAGTDDLTGTGNRRAFTARLAELDAGGIPYTLTLIDVNDFKSINDLHGHSQGDAVLVALAGLLSGFSGPETHIFRIGGDEFAVIAGEADEYEATGTAQSLLRHAADVRTGPGTFLSLSAGIASPACSAGYDIVRAADLAMYEAKRDTAHPVVRFTPGLEQRFRRREKLQNDVAMAVRNHDIVPFLQPLVCLKTGRIRGFEILARWINASGRAVAPDVFLPVVEKLGLMDTLTARLLEAVVPLTPEWPAGLHLALNITPEQLLKPALTACLSRLMQHAGPVRLELEITEQQVMTISEDARRAIRTLKASGIGVVLDDFGTGYSNLSVLLGLGITHIKIDRSFISDLINNAQKEKVAETMLLLCKALGVTVTAEGIEDAATLEWLRRQGCDYGQGYLFSQPVPAERATDLTASHPIPGFGAGSTLPAK</sequence>
<gene>
    <name evidence="4" type="ORF">FJW00_15005</name>
</gene>
<keyword evidence="1" id="KW-0812">Transmembrane</keyword>
<dbReference type="PROSITE" id="PS50883">
    <property type="entry name" value="EAL"/>
    <property type="match status" value="1"/>
</dbReference>
<keyword evidence="1" id="KW-0472">Membrane</keyword>
<feature type="transmembrane region" description="Helical" evidence="1">
    <location>
        <begin position="5"/>
        <end position="26"/>
    </location>
</feature>
<feature type="domain" description="EAL" evidence="2">
    <location>
        <begin position="251"/>
        <end position="499"/>
    </location>
</feature>
<protein>
    <submittedName>
        <fullName evidence="4">Bifunctional diguanylate cyclase/phosphodiesterase</fullName>
    </submittedName>
</protein>
<dbReference type="SMART" id="SM00267">
    <property type="entry name" value="GGDEF"/>
    <property type="match status" value="1"/>
</dbReference>
<keyword evidence="1" id="KW-1133">Transmembrane helix</keyword>
<dbReference type="Pfam" id="PF00990">
    <property type="entry name" value="GGDEF"/>
    <property type="match status" value="1"/>
</dbReference>
<reference evidence="4 5" key="1">
    <citation type="submission" date="2019-06" db="EMBL/GenBank/DDBJ databases">
        <title>Taxogenomics and systematics of the genus Pantoea.</title>
        <authorList>
            <person name="Tambong J.T."/>
        </authorList>
    </citation>
    <scope>NUCLEOTIDE SEQUENCE [LARGE SCALE GENOMIC DNA]</scope>
    <source>
        <strain evidence="4 5">LMG 2558</strain>
    </source>
</reference>
<dbReference type="CDD" id="cd01948">
    <property type="entry name" value="EAL"/>
    <property type="match status" value="1"/>
</dbReference>